<name>A0A7I4DB06_PHYPA</name>
<organism evidence="2 3">
    <name type="scientific">Physcomitrium patens</name>
    <name type="common">Spreading-leaved earth moss</name>
    <name type="synonym">Physcomitrella patens</name>
    <dbReference type="NCBI Taxonomy" id="3218"/>
    <lineage>
        <taxon>Eukaryota</taxon>
        <taxon>Viridiplantae</taxon>
        <taxon>Streptophyta</taxon>
        <taxon>Embryophyta</taxon>
        <taxon>Bryophyta</taxon>
        <taxon>Bryophytina</taxon>
        <taxon>Bryopsida</taxon>
        <taxon>Funariidae</taxon>
        <taxon>Funariales</taxon>
        <taxon>Funariaceae</taxon>
        <taxon>Physcomitrium</taxon>
    </lineage>
</organism>
<evidence type="ECO:0000313" key="2">
    <source>
        <dbReference type="EnsemblPlants" id="Pp3c3_14930V3.5"/>
    </source>
</evidence>
<feature type="compositionally biased region" description="Low complexity" evidence="1">
    <location>
        <begin position="245"/>
        <end position="254"/>
    </location>
</feature>
<dbReference type="Gramene" id="Pp3c3_14930V3.5">
    <property type="protein sequence ID" value="Pp3c3_14930V3.5"/>
    <property type="gene ID" value="Pp3c3_14930"/>
</dbReference>
<protein>
    <recommendedName>
        <fullName evidence="4">Dehydrin</fullName>
    </recommendedName>
</protein>
<feature type="compositionally biased region" description="Basic and acidic residues" evidence="1">
    <location>
        <begin position="207"/>
        <end position="236"/>
    </location>
</feature>
<dbReference type="RefSeq" id="XP_024371338.1">
    <property type="nucleotide sequence ID" value="XM_024515570.2"/>
</dbReference>
<keyword evidence="3" id="KW-1185">Reference proteome</keyword>
<reference evidence="2 3" key="1">
    <citation type="journal article" date="2008" name="Science">
        <title>The Physcomitrella genome reveals evolutionary insights into the conquest of land by plants.</title>
        <authorList>
            <person name="Rensing S."/>
            <person name="Lang D."/>
            <person name="Zimmer A."/>
            <person name="Terry A."/>
            <person name="Salamov A."/>
            <person name="Shapiro H."/>
            <person name="Nishiyama T."/>
            <person name="Perroud P.-F."/>
            <person name="Lindquist E."/>
            <person name="Kamisugi Y."/>
            <person name="Tanahashi T."/>
            <person name="Sakakibara K."/>
            <person name="Fujita T."/>
            <person name="Oishi K."/>
            <person name="Shin-I T."/>
            <person name="Kuroki Y."/>
            <person name="Toyoda A."/>
            <person name="Suzuki Y."/>
            <person name="Hashimoto A."/>
            <person name="Yamaguchi K."/>
            <person name="Sugano A."/>
            <person name="Kohara Y."/>
            <person name="Fujiyama A."/>
            <person name="Anterola A."/>
            <person name="Aoki S."/>
            <person name="Ashton N."/>
            <person name="Barbazuk W.B."/>
            <person name="Barker E."/>
            <person name="Bennetzen J."/>
            <person name="Bezanilla M."/>
            <person name="Blankenship R."/>
            <person name="Cho S.H."/>
            <person name="Dutcher S."/>
            <person name="Estelle M."/>
            <person name="Fawcett J.A."/>
            <person name="Gundlach H."/>
            <person name="Hanada K."/>
            <person name="Heyl A."/>
            <person name="Hicks K.A."/>
            <person name="Hugh J."/>
            <person name="Lohr M."/>
            <person name="Mayer K."/>
            <person name="Melkozernov A."/>
            <person name="Murata T."/>
            <person name="Nelson D."/>
            <person name="Pils B."/>
            <person name="Prigge M."/>
            <person name="Reiss B."/>
            <person name="Renner T."/>
            <person name="Rombauts S."/>
            <person name="Rushton P."/>
            <person name="Sanderfoot A."/>
            <person name="Schween G."/>
            <person name="Shiu S.-H."/>
            <person name="Stueber K."/>
            <person name="Theodoulou F.L."/>
            <person name="Tu H."/>
            <person name="Van de Peer Y."/>
            <person name="Verrier P.J."/>
            <person name="Waters E."/>
            <person name="Wood A."/>
            <person name="Yang L."/>
            <person name="Cove D."/>
            <person name="Cuming A."/>
            <person name="Hasebe M."/>
            <person name="Lucas S."/>
            <person name="Mishler D.B."/>
            <person name="Reski R."/>
            <person name="Grigoriev I."/>
            <person name="Quatrano R.S."/>
            <person name="Boore J.L."/>
        </authorList>
    </citation>
    <scope>NUCLEOTIDE SEQUENCE [LARGE SCALE GENOMIC DNA]</scope>
    <source>
        <strain evidence="2 3">cv. Gransden 2004</strain>
    </source>
</reference>
<sequence length="254" mass="26353">MNRSSPMTVDLDGPGIMDSRDYVTTTQPAHNHYPGDPNMVGAAPRDEKKGIADKVKGLLGGHGHKTSDAHANHQPGVYGDATASTGTAQSTQVGCLDKLKAKTGVGHGLAPEQTRANRAATGHAMDPVGTGYSHADTPYSPDHNGGMNINSSAAVHGGWPYPTNPNQVGSGFGELSTNPNQVGSGYGGPHPTNPTGVTNPEGGAVITDHHGNVHEGPRDDSEKKEGFVSKIMDKLHPPRGKHANTPTTTPPTTY</sequence>
<dbReference type="EnsemblPlants" id="Pp3c3_14930V3.5">
    <property type="protein sequence ID" value="Pp3c3_14930V3.5"/>
    <property type="gene ID" value="Pp3c3_14930"/>
</dbReference>
<evidence type="ECO:0000256" key="1">
    <source>
        <dbReference type="SAM" id="MobiDB-lite"/>
    </source>
</evidence>
<dbReference type="AlphaFoldDB" id="A0A7I4DB06"/>
<feature type="region of interest" description="Disordered" evidence="1">
    <location>
        <begin position="105"/>
        <end position="128"/>
    </location>
</feature>
<dbReference type="OrthoDB" id="1939607at2759"/>
<gene>
    <name evidence="2" type="primary">LOC112280266</name>
</gene>
<dbReference type="GeneID" id="112280266"/>
<feature type="region of interest" description="Disordered" evidence="1">
    <location>
        <begin position="1"/>
        <end position="44"/>
    </location>
</feature>
<dbReference type="KEGG" id="ppp:112280266"/>
<accession>A0A7I4DB06</accession>
<dbReference type="Gramene" id="Pp3c3_14930V3.4">
    <property type="protein sequence ID" value="Pp3c3_14930V3.4"/>
    <property type="gene ID" value="Pp3c3_14930"/>
</dbReference>
<proteinExistence type="predicted"/>
<dbReference type="EMBL" id="ABEU02000003">
    <property type="status" value="NOT_ANNOTATED_CDS"/>
    <property type="molecule type" value="Genomic_DNA"/>
</dbReference>
<evidence type="ECO:0008006" key="4">
    <source>
        <dbReference type="Google" id="ProtNLM"/>
    </source>
</evidence>
<reference evidence="2" key="3">
    <citation type="submission" date="2020-12" db="UniProtKB">
        <authorList>
            <consortium name="EnsemblPlants"/>
        </authorList>
    </citation>
    <scope>IDENTIFICATION</scope>
</reference>
<feature type="region of interest" description="Disordered" evidence="1">
    <location>
        <begin position="159"/>
        <end position="254"/>
    </location>
</feature>
<reference evidence="2 3" key="2">
    <citation type="journal article" date="2018" name="Plant J.">
        <title>The Physcomitrella patens chromosome-scale assembly reveals moss genome structure and evolution.</title>
        <authorList>
            <person name="Lang D."/>
            <person name="Ullrich K.K."/>
            <person name="Murat F."/>
            <person name="Fuchs J."/>
            <person name="Jenkins J."/>
            <person name="Haas F.B."/>
            <person name="Piednoel M."/>
            <person name="Gundlach H."/>
            <person name="Van Bel M."/>
            <person name="Meyberg R."/>
            <person name="Vives C."/>
            <person name="Morata J."/>
            <person name="Symeonidi A."/>
            <person name="Hiss M."/>
            <person name="Muchero W."/>
            <person name="Kamisugi Y."/>
            <person name="Saleh O."/>
            <person name="Blanc G."/>
            <person name="Decker E.L."/>
            <person name="van Gessel N."/>
            <person name="Grimwood J."/>
            <person name="Hayes R.D."/>
            <person name="Graham S.W."/>
            <person name="Gunter L.E."/>
            <person name="McDaniel S.F."/>
            <person name="Hoernstein S.N.W."/>
            <person name="Larsson A."/>
            <person name="Li F.W."/>
            <person name="Perroud P.F."/>
            <person name="Phillips J."/>
            <person name="Ranjan P."/>
            <person name="Rokshar D.S."/>
            <person name="Rothfels C.J."/>
            <person name="Schneider L."/>
            <person name="Shu S."/>
            <person name="Stevenson D.W."/>
            <person name="Thummler F."/>
            <person name="Tillich M."/>
            <person name="Villarreal Aguilar J.C."/>
            <person name="Widiez T."/>
            <person name="Wong G.K."/>
            <person name="Wymore A."/>
            <person name="Zhang Y."/>
            <person name="Zimmer A.D."/>
            <person name="Quatrano R.S."/>
            <person name="Mayer K.F.X."/>
            <person name="Goodstein D."/>
            <person name="Casacuberta J.M."/>
            <person name="Vandepoele K."/>
            <person name="Reski R."/>
            <person name="Cuming A.C."/>
            <person name="Tuskan G.A."/>
            <person name="Maumus F."/>
            <person name="Salse J."/>
            <person name="Schmutz J."/>
            <person name="Rensing S.A."/>
        </authorList>
    </citation>
    <scope>NUCLEOTIDE SEQUENCE [LARGE SCALE GENOMIC DNA]</scope>
    <source>
        <strain evidence="2 3">cv. Gransden 2004</strain>
    </source>
</reference>
<evidence type="ECO:0000313" key="3">
    <source>
        <dbReference type="Proteomes" id="UP000006727"/>
    </source>
</evidence>
<feature type="compositionally biased region" description="Polar residues" evidence="1">
    <location>
        <begin position="164"/>
        <end position="183"/>
    </location>
</feature>
<dbReference type="Proteomes" id="UP000006727">
    <property type="component" value="Chromosome 3"/>
</dbReference>
<dbReference type="EnsemblPlants" id="Pp3c3_14930V3.4">
    <property type="protein sequence ID" value="Pp3c3_14930V3.4"/>
    <property type="gene ID" value="Pp3c3_14930"/>
</dbReference>